<dbReference type="PROSITE" id="PS50011">
    <property type="entry name" value="PROTEIN_KINASE_DOM"/>
    <property type="match status" value="1"/>
</dbReference>
<comment type="caution">
    <text evidence="6">The sequence shown here is derived from an EMBL/GenBank/DDBJ whole genome shotgun (WGS) entry which is preliminary data.</text>
</comment>
<dbReference type="SMART" id="SM00320">
    <property type="entry name" value="WD40"/>
    <property type="match status" value="6"/>
</dbReference>
<feature type="repeat" description="WD" evidence="3">
    <location>
        <begin position="439"/>
        <end position="480"/>
    </location>
</feature>
<evidence type="ECO:0000256" key="2">
    <source>
        <dbReference type="ARBA" id="ARBA00022737"/>
    </source>
</evidence>
<evidence type="ECO:0000313" key="6">
    <source>
        <dbReference type="EMBL" id="KUN18057.1"/>
    </source>
</evidence>
<dbReference type="Gene3D" id="1.10.510.10">
    <property type="entry name" value="Transferase(Phosphotransferase) domain 1"/>
    <property type="match status" value="1"/>
</dbReference>
<dbReference type="Gene3D" id="2.130.10.10">
    <property type="entry name" value="YVTN repeat-like/Quinoprotein amine dehydrogenase"/>
    <property type="match status" value="4"/>
</dbReference>
<evidence type="ECO:0000256" key="1">
    <source>
        <dbReference type="ARBA" id="ARBA00022574"/>
    </source>
</evidence>
<dbReference type="InterPro" id="IPR019734">
    <property type="entry name" value="TPR_rpt"/>
</dbReference>
<keyword evidence="6" id="KW-0418">Kinase</keyword>
<gene>
    <name evidence="6" type="ORF">AQJ11_35970</name>
</gene>
<dbReference type="AlphaFoldDB" id="A0A124HJZ6"/>
<dbReference type="PANTHER" id="PTHR19848:SF8">
    <property type="entry name" value="F-BOX AND WD REPEAT DOMAIN CONTAINING 7"/>
    <property type="match status" value="1"/>
</dbReference>
<dbReference type="PROSITE" id="PS50005">
    <property type="entry name" value="TPR"/>
    <property type="match status" value="1"/>
</dbReference>
<dbReference type="PANTHER" id="PTHR19848">
    <property type="entry name" value="WD40 REPEAT PROTEIN"/>
    <property type="match status" value="1"/>
</dbReference>
<dbReference type="SUPFAM" id="SSF56112">
    <property type="entry name" value="Protein kinase-like (PK-like)"/>
    <property type="match status" value="1"/>
</dbReference>
<dbReference type="Proteomes" id="UP000053398">
    <property type="component" value="Unassembled WGS sequence"/>
</dbReference>
<dbReference type="SUPFAM" id="SSF50998">
    <property type="entry name" value="Quinoprotein alcohol dehydrogenase-like"/>
    <property type="match status" value="1"/>
</dbReference>
<name>A0A124HJZ6_STRCK</name>
<dbReference type="CDD" id="cd14014">
    <property type="entry name" value="STKc_PknB_like"/>
    <property type="match status" value="1"/>
</dbReference>
<accession>A0A124HJZ6</accession>
<dbReference type="InterPro" id="IPR008271">
    <property type="entry name" value="Ser/Thr_kinase_AS"/>
</dbReference>
<organism evidence="6 7">
    <name type="scientific">Streptomyces corchorusii</name>
    <name type="common">Streptomyces chibaensis</name>
    <dbReference type="NCBI Taxonomy" id="1903"/>
    <lineage>
        <taxon>Bacteria</taxon>
        <taxon>Bacillati</taxon>
        <taxon>Actinomycetota</taxon>
        <taxon>Actinomycetes</taxon>
        <taxon>Kitasatosporales</taxon>
        <taxon>Streptomycetaceae</taxon>
        <taxon>Streptomyces</taxon>
    </lineage>
</organism>
<evidence type="ECO:0000256" key="3">
    <source>
        <dbReference type="PROSITE-ProRule" id="PRU00221"/>
    </source>
</evidence>
<dbReference type="GO" id="GO:0005524">
    <property type="term" value="F:ATP binding"/>
    <property type="evidence" value="ECO:0007669"/>
    <property type="project" value="InterPro"/>
</dbReference>
<dbReference type="RefSeq" id="WP_059266072.1">
    <property type="nucleotide sequence ID" value="NZ_KQ948368.1"/>
</dbReference>
<dbReference type="GO" id="GO:0004672">
    <property type="term" value="F:protein kinase activity"/>
    <property type="evidence" value="ECO:0007669"/>
    <property type="project" value="InterPro"/>
</dbReference>
<keyword evidence="2" id="KW-0677">Repeat</keyword>
<dbReference type="InterPro" id="IPR002372">
    <property type="entry name" value="PQQ_rpt_dom"/>
</dbReference>
<dbReference type="SUPFAM" id="SSF48452">
    <property type="entry name" value="TPR-like"/>
    <property type="match status" value="1"/>
</dbReference>
<dbReference type="Pfam" id="PF00400">
    <property type="entry name" value="WD40"/>
    <property type="match status" value="2"/>
</dbReference>
<dbReference type="Gene3D" id="1.25.40.10">
    <property type="entry name" value="Tetratricopeptide repeat domain"/>
    <property type="match status" value="1"/>
</dbReference>
<evidence type="ECO:0000313" key="7">
    <source>
        <dbReference type="Proteomes" id="UP000053398"/>
    </source>
</evidence>
<keyword evidence="4" id="KW-0802">TPR repeat</keyword>
<proteinExistence type="predicted"/>
<dbReference type="InterPro" id="IPR011990">
    <property type="entry name" value="TPR-like_helical_dom_sf"/>
</dbReference>
<dbReference type="InterPro" id="IPR011009">
    <property type="entry name" value="Kinase-like_dom_sf"/>
</dbReference>
<evidence type="ECO:0000256" key="4">
    <source>
        <dbReference type="PROSITE-ProRule" id="PRU00339"/>
    </source>
</evidence>
<dbReference type="InterPro" id="IPR015943">
    <property type="entry name" value="WD40/YVTN_repeat-like_dom_sf"/>
</dbReference>
<feature type="repeat" description="TPR" evidence="4">
    <location>
        <begin position="311"/>
        <end position="344"/>
    </location>
</feature>
<dbReference type="PROSITE" id="PS50294">
    <property type="entry name" value="WD_REPEATS_REGION"/>
    <property type="match status" value="1"/>
</dbReference>
<dbReference type="SMART" id="SM00220">
    <property type="entry name" value="S_TKc"/>
    <property type="match status" value="1"/>
</dbReference>
<keyword evidence="7" id="KW-1185">Reference proteome</keyword>
<reference evidence="6 7" key="1">
    <citation type="submission" date="2015-10" db="EMBL/GenBank/DDBJ databases">
        <title>Draft genome sequence of Streptomyces corchorusii DSM 40340, type strain for the species Streptomyces corchorusii.</title>
        <authorList>
            <person name="Ruckert C."/>
            <person name="Winkler A."/>
            <person name="Kalinowski J."/>
            <person name="Kampfer P."/>
            <person name="Glaeser S."/>
        </authorList>
    </citation>
    <scope>NUCLEOTIDE SEQUENCE [LARGE SCALE GENOMIC DNA]</scope>
    <source>
        <strain evidence="6 7">DSM 40340</strain>
    </source>
</reference>
<dbReference type="InterPro" id="IPR000719">
    <property type="entry name" value="Prot_kinase_dom"/>
</dbReference>
<keyword evidence="1 3" id="KW-0853">WD repeat</keyword>
<keyword evidence="6" id="KW-0808">Transferase</keyword>
<dbReference type="InterPro" id="IPR011047">
    <property type="entry name" value="Quinoprotein_ADH-like_sf"/>
</dbReference>
<dbReference type="PROSITE" id="PS00108">
    <property type="entry name" value="PROTEIN_KINASE_ST"/>
    <property type="match status" value="1"/>
</dbReference>
<dbReference type="SUPFAM" id="SSF82171">
    <property type="entry name" value="DPP6 N-terminal domain-like"/>
    <property type="match status" value="1"/>
</dbReference>
<dbReference type="Gene3D" id="3.30.200.20">
    <property type="entry name" value="Phosphorylase Kinase, domain 1"/>
    <property type="match status" value="1"/>
</dbReference>
<dbReference type="Pfam" id="PF00069">
    <property type="entry name" value="Pkinase"/>
    <property type="match status" value="1"/>
</dbReference>
<dbReference type="InterPro" id="IPR001680">
    <property type="entry name" value="WD40_rpt"/>
</dbReference>
<evidence type="ECO:0000259" key="5">
    <source>
        <dbReference type="PROSITE" id="PS50011"/>
    </source>
</evidence>
<sequence>MSQRTRQPGDVVLGLYEVRDVLRGGMGVVHRVRHRGWRIDLAVKTPRPELLGSAEAVRRFEAEAGTWVELGLHPHTVNCVYVRTVDGLPRVFAEWVDGGSLAEAVSGGRLYAGGPRATLGRLLDVSVQTAWGLRHAHGSGLVHQDVKPANILLDPDGTAKVTDFGLAAARSVAEDGPTGPPGVTYRGMTPAYCSPEQAGAAVGGQGVRLTPATDVWSWALTVLEMFAGRRPTRYGQAAAEALEAFLEAGTADARVPPMPPALAGLLRQCFVGVPGARPALDEAAAVLVSLYGDLMGEPFPRPAPEASRLLADELSNQALSLLDLGRTEEAEERWQRAVTADPHHLVARYNQGLHLWRRAETTDRELLRALEAARDVGGESALAARLLGFVHLERDDRAQAAALLRGAAEEQAEDEPVPDELREALTVLAERPQVPTTLLGGHLIAVSAVAFSDDGEWLLSGDSTGSLRLWERAGGRCVRELTRAGDMVRAVALSGDASIGLVARYEGLPEVWDLVRGERLPLPPGFPSGEVTAVALNGDGSFAAIGHADGTVHRWQVPARALVDGFGHHRYGSEALVLSRNNARAYSVGGMREPTVHVWDLVTRGHAELTVPPDVPDQLRWGPMIKAALAPDGRSAVQIWLGAMVSWDLVTGRITAQAPHDLVTVSALALAPGGNLAIVDDGATLQVRETATGRVLRTFGEGHDWSRLAASGDGRFVAVGTLGDGEREGEAAVRVEPLPVLGYRAPWAYARPRPAAELALRAARFAAALEEGQQHVAQGRYGQAAQCLRRARSVPGFSRHPEVLDTWELLGRHGRRTGLRGVWPTFDFHEPYTLDRPVTAQFIGDSDTFITPIWTQGLGLLDAARPGPIRVVEGLRGSARAVLTPDFPMAILIGDHGDVALYDLDTGSFIPAVQVEDTTAIAVAATSGRLLMGGKDGGVTFLDFVQEAEDQAVSMKGSALPALDGEVRAVAISADGRFAASAALADPDPGQAAPRTRTLRGWDLATESCVWEHVDQARGFLQFLQFSPDGRTLVHVGGEQVRAFDAATGRALWSLTLENPTAEPVIAVGARRGVVADGTDMVVFDPATGRVATRLRGPARIYSLVLTTDERFAVTGGDEVRVWDLDTGQMVWITPGKSSGALALAMSTSGRRLVALGLETFRIWELDWEFAFTPDESDTQQHPPAEGPSSTR</sequence>
<dbReference type="SMART" id="SM00028">
    <property type="entry name" value="TPR"/>
    <property type="match status" value="2"/>
</dbReference>
<dbReference type="EMBL" id="LMWP01000046">
    <property type="protein sequence ID" value="KUN18057.1"/>
    <property type="molecule type" value="Genomic_DNA"/>
</dbReference>
<protein>
    <submittedName>
        <fullName evidence="6">Protein kinase</fullName>
    </submittedName>
</protein>
<dbReference type="Pfam" id="PF13360">
    <property type="entry name" value="PQQ_2"/>
    <property type="match status" value="1"/>
</dbReference>
<feature type="domain" description="Protein kinase" evidence="5">
    <location>
        <begin position="15"/>
        <end position="300"/>
    </location>
</feature>
<dbReference type="PROSITE" id="PS50082">
    <property type="entry name" value="WD_REPEATS_2"/>
    <property type="match status" value="1"/>
</dbReference>